<keyword evidence="5" id="KW-1185">Reference proteome</keyword>
<proteinExistence type="predicted"/>
<evidence type="ECO:0000259" key="3">
    <source>
        <dbReference type="PROSITE" id="PS51729"/>
    </source>
</evidence>
<dbReference type="InterPro" id="IPR031165">
    <property type="entry name" value="GNAT_YJDJ"/>
</dbReference>
<reference evidence="4 5" key="1">
    <citation type="submission" date="2024-06" db="EMBL/GenBank/DDBJ databases">
        <title>The Natural Products Discovery Center: Release of the First 8490 Sequenced Strains for Exploring Actinobacteria Biosynthetic Diversity.</title>
        <authorList>
            <person name="Kalkreuter E."/>
            <person name="Kautsar S.A."/>
            <person name="Yang D."/>
            <person name="Bader C.D."/>
            <person name="Teijaro C.N."/>
            <person name="Fluegel L."/>
            <person name="Davis C.M."/>
            <person name="Simpson J.R."/>
            <person name="Lauterbach L."/>
            <person name="Steele A.D."/>
            <person name="Gui C."/>
            <person name="Meng S."/>
            <person name="Li G."/>
            <person name="Viehrig K."/>
            <person name="Ye F."/>
            <person name="Su P."/>
            <person name="Kiefer A.F."/>
            <person name="Nichols A."/>
            <person name="Cepeda A.J."/>
            <person name="Yan W."/>
            <person name="Fan B."/>
            <person name="Jiang Y."/>
            <person name="Adhikari A."/>
            <person name="Zheng C.-J."/>
            <person name="Schuster L."/>
            <person name="Cowan T.M."/>
            <person name="Smanski M.J."/>
            <person name="Chevrette M.G."/>
            <person name="De Carvalho L.P.S."/>
            <person name="Shen B."/>
        </authorList>
    </citation>
    <scope>NUCLEOTIDE SEQUENCE [LARGE SCALE GENOMIC DNA]</scope>
    <source>
        <strain evidence="4 5">NPDC050100</strain>
    </source>
</reference>
<name>A0ABV3GTB4_MICGL</name>
<keyword evidence="4" id="KW-0012">Acyltransferase</keyword>
<dbReference type="CDD" id="cd04301">
    <property type="entry name" value="NAT_SF"/>
    <property type="match status" value="1"/>
</dbReference>
<dbReference type="PANTHER" id="PTHR31435:SF10">
    <property type="entry name" value="BSR4717 PROTEIN"/>
    <property type="match status" value="1"/>
</dbReference>
<dbReference type="PROSITE" id="PS51186">
    <property type="entry name" value="GNAT"/>
    <property type="match status" value="1"/>
</dbReference>
<sequence>MEQTEPRVADNPEARRFEITVDGKVAGFAEYRRHGSRISFIHTEVDPAYEGRGLGSALVRGALDASRAAGLSVMPYCPFVRDYIARHPGYLDLVPPDRRDRFSLPTEDERTGESATGLSG</sequence>
<evidence type="ECO:0000256" key="1">
    <source>
        <dbReference type="SAM" id="MobiDB-lite"/>
    </source>
</evidence>
<feature type="domain" description="N-acetyltransferase" evidence="3">
    <location>
        <begin position="9"/>
        <end position="95"/>
    </location>
</feature>
<evidence type="ECO:0000313" key="5">
    <source>
        <dbReference type="Proteomes" id="UP001551675"/>
    </source>
</evidence>
<keyword evidence="4" id="KW-0808">Transferase</keyword>
<dbReference type="PROSITE" id="PS51729">
    <property type="entry name" value="GNAT_YJDJ"/>
    <property type="match status" value="1"/>
</dbReference>
<dbReference type="SUPFAM" id="SSF55729">
    <property type="entry name" value="Acyl-CoA N-acyltransferases (Nat)"/>
    <property type="match status" value="1"/>
</dbReference>
<protein>
    <submittedName>
        <fullName evidence="4">GNAT family N-acetyltransferase</fullName>
        <ecNumber evidence="4">2.3.1.-</ecNumber>
    </submittedName>
</protein>
<dbReference type="Pfam" id="PF14542">
    <property type="entry name" value="Acetyltransf_CG"/>
    <property type="match status" value="1"/>
</dbReference>
<dbReference type="Gene3D" id="3.40.630.30">
    <property type="match status" value="1"/>
</dbReference>
<dbReference type="EMBL" id="JBFALK010000036">
    <property type="protein sequence ID" value="MEV0974867.1"/>
    <property type="molecule type" value="Genomic_DNA"/>
</dbReference>
<dbReference type="Proteomes" id="UP001551675">
    <property type="component" value="Unassembled WGS sequence"/>
</dbReference>
<dbReference type="InterPro" id="IPR016181">
    <property type="entry name" value="Acyl_CoA_acyltransferase"/>
</dbReference>
<feature type="domain" description="N-acetyltransferase" evidence="2">
    <location>
        <begin position="1"/>
        <end position="107"/>
    </location>
</feature>
<dbReference type="PANTHER" id="PTHR31435">
    <property type="entry name" value="PROTEIN NATD1"/>
    <property type="match status" value="1"/>
</dbReference>
<evidence type="ECO:0000313" key="4">
    <source>
        <dbReference type="EMBL" id="MEV0974867.1"/>
    </source>
</evidence>
<organism evidence="4 5">
    <name type="scientific">Microtetraspora glauca</name>
    <dbReference type="NCBI Taxonomy" id="1996"/>
    <lineage>
        <taxon>Bacteria</taxon>
        <taxon>Bacillati</taxon>
        <taxon>Actinomycetota</taxon>
        <taxon>Actinomycetes</taxon>
        <taxon>Streptosporangiales</taxon>
        <taxon>Streptosporangiaceae</taxon>
        <taxon>Microtetraspora</taxon>
    </lineage>
</organism>
<feature type="compositionally biased region" description="Basic and acidic residues" evidence="1">
    <location>
        <begin position="96"/>
        <end position="112"/>
    </location>
</feature>
<feature type="region of interest" description="Disordered" evidence="1">
    <location>
        <begin position="96"/>
        <end position="120"/>
    </location>
</feature>
<gene>
    <name evidence="4" type="ORF">AB0I59_40295</name>
</gene>
<dbReference type="GO" id="GO:0016746">
    <property type="term" value="F:acyltransferase activity"/>
    <property type="evidence" value="ECO:0007669"/>
    <property type="project" value="UniProtKB-KW"/>
</dbReference>
<dbReference type="InterPro" id="IPR045057">
    <property type="entry name" value="Gcn5-rel_NAT"/>
</dbReference>
<accession>A0ABV3GTB4</accession>
<dbReference type="EC" id="2.3.1.-" evidence="4"/>
<comment type="caution">
    <text evidence="4">The sequence shown here is derived from an EMBL/GenBank/DDBJ whole genome shotgun (WGS) entry which is preliminary data.</text>
</comment>
<dbReference type="RefSeq" id="WP_061253087.1">
    <property type="nucleotide sequence ID" value="NZ_JBFALK010000036.1"/>
</dbReference>
<evidence type="ECO:0000259" key="2">
    <source>
        <dbReference type="PROSITE" id="PS51186"/>
    </source>
</evidence>
<dbReference type="InterPro" id="IPR000182">
    <property type="entry name" value="GNAT_dom"/>
</dbReference>